<protein>
    <submittedName>
        <fullName evidence="1">Uncharacterized protein</fullName>
    </submittedName>
</protein>
<organism evidence="1 2">
    <name type="scientific">Naganishia onofrii</name>
    <dbReference type="NCBI Taxonomy" id="1851511"/>
    <lineage>
        <taxon>Eukaryota</taxon>
        <taxon>Fungi</taxon>
        <taxon>Dikarya</taxon>
        <taxon>Basidiomycota</taxon>
        <taxon>Agaricomycotina</taxon>
        <taxon>Tremellomycetes</taxon>
        <taxon>Filobasidiales</taxon>
        <taxon>Filobasidiaceae</taxon>
        <taxon>Naganishia</taxon>
    </lineage>
</organism>
<proteinExistence type="predicted"/>
<evidence type="ECO:0000313" key="2">
    <source>
        <dbReference type="Proteomes" id="UP001234202"/>
    </source>
</evidence>
<keyword evidence="2" id="KW-1185">Reference proteome</keyword>
<accession>A0ACC2XRD7</accession>
<dbReference type="Proteomes" id="UP001234202">
    <property type="component" value="Unassembled WGS sequence"/>
</dbReference>
<dbReference type="EMBL" id="JASBWV010000007">
    <property type="protein sequence ID" value="KAJ9125956.1"/>
    <property type="molecule type" value="Genomic_DNA"/>
</dbReference>
<evidence type="ECO:0000313" key="1">
    <source>
        <dbReference type="EMBL" id="KAJ9125956.1"/>
    </source>
</evidence>
<comment type="caution">
    <text evidence="1">The sequence shown here is derived from an EMBL/GenBank/DDBJ whole genome shotgun (WGS) entry which is preliminary data.</text>
</comment>
<gene>
    <name evidence="1" type="ORF">QFC24_002741</name>
</gene>
<sequence>MLTDGWLCSKLPNLHLVFNRMLWHKTAFVGWMQTSATSPGGQTEALREEIDRQDITLHHLQLQIDTLMREKKVNQKQYQEYYTTIARTSSQLLGLAGSYSDLRQRIIPILDLRQRFESVDEELQAQKQTTASIEKDIRNLQRRQDWMTMFSKRDRHLQLKHNVAATPKPASEEINPISSFEETAAALGKQISIHKRYVSDSIRAIENRQAVQQAVLDSYGDKLVHLSSLAVKPADPQTLAALEEQISFHKRHVTDTIRAVEKRQVMHQAVLDSYAAKLEHLSSLIEKWPEPPETCSSDEEIKALLEKKFKSVVTQSKNKFDIHEARITALEKDVYKPIQQTLPVEDRLENLEYDVENSVDQLKDLTKQTSDTIDSISVLHDRVDNLRLDMKNVVRKATDTTDPETVSSMSRDIEILHARIGNLKTLHNDSISNLSRELEEQVAKINAKIDADLNRVRSRWHHADKCRADRHNALDQSLKESLHTVSINYMGLKQHVDELKHGMIKLETGVADRLQLLIDTFLPDDEESPLEPSRARSNPSDRMRTSETVTLLSRILTSSIGLSEEMQHNTSDPAGAGLPDNQQQPTVGENTHADEGSASREDIDSSLLQIDTVADRVQKKVGYLTARYFALKDAFRTASFASRSSMPYEDSAQAGIDKLEESAGIGSETDGKRNAGFSATIAADLDVGQEESFEQESRSLPSADNNRRVTLYRADLTSAAAPLVSSPSPWTSSSQISLMSPTSNSTLWPDRVISPASGSVHPLDTPFSNDTSASRMETNALVTGGKHGTILHSSVTKEQPARSSINEQETFSLAEFERFKAGMERRLVILESDFRSHYASQTALITGISANHSAVSVNPHPTQPTPNVLSGYETAMRAVKTRMTGFEDLLSKTNSRIILLESGMTQLVDDTQALLQSRLKHISILQTATDIKVNDLQNSVRVLNWMHRGLERPPR</sequence>
<name>A0ACC2XRD7_9TREE</name>
<reference evidence="1" key="1">
    <citation type="submission" date="2023-04" db="EMBL/GenBank/DDBJ databases">
        <title>Draft Genome sequencing of Naganishia species isolated from polar environments using Oxford Nanopore Technology.</title>
        <authorList>
            <person name="Leo P."/>
            <person name="Venkateswaran K."/>
        </authorList>
    </citation>
    <scope>NUCLEOTIDE SEQUENCE</scope>
    <source>
        <strain evidence="1">DBVPG 5303</strain>
    </source>
</reference>